<feature type="compositionally biased region" description="Low complexity" evidence="1">
    <location>
        <begin position="148"/>
        <end position="162"/>
    </location>
</feature>
<keyword evidence="2" id="KW-0472">Membrane</keyword>
<name>A0A7W3IS21_9ACTN</name>
<gene>
    <name evidence="4" type="ORF">FHX74_001819</name>
</gene>
<feature type="domain" description="Anti-sigma K factor RskA C-terminal" evidence="3">
    <location>
        <begin position="174"/>
        <end position="300"/>
    </location>
</feature>
<accession>A0A7W3IS21</accession>
<feature type="region of interest" description="Disordered" evidence="1">
    <location>
        <begin position="114"/>
        <end position="165"/>
    </location>
</feature>
<protein>
    <recommendedName>
        <fullName evidence="3">Anti-sigma K factor RskA C-terminal domain-containing protein</fullName>
    </recommendedName>
</protein>
<keyword evidence="2" id="KW-1133">Transmembrane helix</keyword>
<dbReference type="Pfam" id="PF10099">
    <property type="entry name" value="RskA_C"/>
    <property type="match status" value="1"/>
</dbReference>
<proteinExistence type="predicted"/>
<evidence type="ECO:0000256" key="1">
    <source>
        <dbReference type="SAM" id="MobiDB-lite"/>
    </source>
</evidence>
<dbReference type="GO" id="GO:0005886">
    <property type="term" value="C:plasma membrane"/>
    <property type="evidence" value="ECO:0007669"/>
    <property type="project" value="InterPro"/>
</dbReference>
<evidence type="ECO:0000313" key="4">
    <source>
        <dbReference type="EMBL" id="MBA8794214.1"/>
    </source>
</evidence>
<dbReference type="RefSeq" id="WP_182559710.1">
    <property type="nucleotide sequence ID" value="NZ_JACGWT010000002.1"/>
</dbReference>
<organism evidence="4 5">
    <name type="scientific">Microlunatus kandeliicorticis</name>
    <dbReference type="NCBI Taxonomy" id="1759536"/>
    <lineage>
        <taxon>Bacteria</taxon>
        <taxon>Bacillati</taxon>
        <taxon>Actinomycetota</taxon>
        <taxon>Actinomycetes</taxon>
        <taxon>Propionibacteriales</taxon>
        <taxon>Propionibacteriaceae</taxon>
        <taxon>Microlunatus</taxon>
    </lineage>
</organism>
<keyword evidence="2" id="KW-0812">Transmembrane</keyword>
<evidence type="ECO:0000256" key="2">
    <source>
        <dbReference type="SAM" id="Phobius"/>
    </source>
</evidence>
<feature type="region of interest" description="Disordered" evidence="1">
    <location>
        <begin position="20"/>
        <end position="57"/>
    </location>
</feature>
<dbReference type="AlphaFoldDB" id="A0A7W3IS21"/>
<comment type="caution">
    <text evidence="4">The sequence shown here is derived from an EMBL/GenBank/DDBJ whole genome shotgun (WGS) entry which is preliminary data.</text>
</comment>
<dbReference type="EMBL" id="JACGWT010000002">
    <property type="protein sequence ID" value="MBA8794214.1"/>
    <property type="molecule type" value="Genomic_DNA"/>
</dbReference>
<evidence type="ECO:0000259" key="3">
    <source>
        <dbReference type="Pfam" id="PF10099"/>
    </source>
</evidence>
<reference evidence="4 5" key="1">
    <citation type="submission" date="2020-07" db="EMBL/GenBank/DDBJ databases">
        <title>Sequencing the genomes of 1000 actinobacteria strains.</title>
        <authorList>
            <person name="Klenk H.-P."/>
        </authorList>
    </citation>
    <scope>NUCLEOTIDE SEQUENCE [LARGE SCALE GENOMIC DNA]</scope>
    <source>
        <strain evidence="4 5">DSM 100723</strain>
    </source>
</reference>
<dbReference type="Proteomes" id="UP000523079">
    <property type="component" value="Unassembled WGS sequence"/>
</dbReference>
<evidence type="ECO:0000313" key="5">
    <source>
        <dbReference type="Proteomes" id="UP000523079"/>
    </source>
</evidence>
<keyword evidence="5" id="KW-1185">Reference proteome</keyword>
<sequence>MTADPGDPGGHLSAERLAAAALGALGEGTSGTDERPEGSDDGADSHPPAELAELSPAERDHVATCAVCRYELDALVRVVSLGTGGGQALTELTEPRPELWSRIAAGISGPPALAPATEVGVRPRATSPVSPLRPAANPSAPFGPLPATPADAPSTAAGSTPRRSVRRRSRAAIALVAASVGLVVGVGGTVAIRQATAPAGQVVASTALTALPGEQGRGTAELVRTDGILDLRVSVDASVTPDRFYQLWLLDSAGDRMYDLGTLPPNGAAASYPLPAELAQGLGSYTVVDVSIEPYDGNPAHSHHSLVRGQLPG</sequence>
<feature type="transmembrane region" description="Helical" evidence="2">
    <location>
        <begin position="171"/>
        <end position="192"/>
    </location>
</feature>
<dbReference type="InterPro" id="IPR018764">
    <property type="entry name" value="RskA_C"/>
</dbReference>